<accession>A0ABQ5EC00</accession>
<comment type="caution">
    <text evidence="2">The sequence shown here is derived from an EMBL/GenBank/DDBJ whole genome shotgun (WGS) entry which is preliminary data.</text>
</comment>
<keyword evidence="3" id="KW-1185">Reference proteome</keyword>
<dbReference type="Proteomes" id="UP001151760">
    <property type="component" value="Unassembled WGS sequence"/>
</dbReference>
<evidence type="ECO:0000256" key="1">
    <source>
        <dbReference type="SAM" id="MobiDB-lite"/>
    </source>
</evidence>
<feature type="region of interest" description="Disordered" evidence="1">
    <location>
        <begin position="1"/>
        <end position="83"/>
    </location>
</feature>
<reference evidence="2" key="1">
    <citation type="journal article" date="2022" name="Int. J. Mol. Sci.">
        <title>Draft Genome of Tanacetum Coccineum: Genomic Comparison of Closely Related Tanacetum-Family Plants.</title>
        <authorList>
            <person name="Yamashiro T."/>
            <person name="Shiraishi A."/>
            <person name="Nakayama K."/>
            <person name="Satake H."/>
        </authorList>
    </citation>
    <scope>NUCLEOTIDE SEQUENCE</scope>
</reference>
<protein>
    <submittedName>
        <fullName evidence="2">Uncharacterized protein</fullName>
    </submittedName>
</protein>
<feature type="compositionally biased region" description="Polar residues" evidence="1">
    <location>
        <begin position="11"/>
        <end position="30"/>
    </location>
</feature>
<sequence length="83" mass="8532">MFPAATGHRPTASQPPSSPANIPATTTSLPPENFSGGVFRPTPKMLPINGSTRSPITHAATRLNSPPAHRHATATPPPSLSSS</sequence>
<evidence type="ECO:0000313" key="2">
    <source>
        <dbReference type="EMBL" id="GJT48377.1"/>
    </source>
</evidence>
<reference evidence="2" key="2">
    <citation type="submission" date="2022-01" db="EMBL/GenBank/DDBJ databases">
        <authorList>
            <person name="Yamashiro T."/>
            <person name="Shiraishi A."/>
            <person name="Satake H."/>
            <person name="Nakayama K."/>
        </authorList>
    </citation>
    <scope>NUCLEOTIDE SEQUENCE</scope>
</reference>
<dbReference type="EMBL" id="BQNB010016149">
    <property type="protein sequence ID" value="GJT48377.1"/>
    <property type="molecule type" value="Genomic_DNA"/>
</dbReference>
<gene>
    <name evidence="2" type="ORF">Tco_0974534</name>
</gene>
<name>A0ABQ5EC00_9ASTR</name>
<evidence type="ECO:0000313" key="3">
    <source>
        <dbReference type="Proteomes" id="UP001151760"/>
    </source>
</evidence>
<organism evidence="2 3">
    <name type="scientific">Tanacetum coccineum</name>
    <dbReference type="NCBI Taxonomy" id="301880"/>
    <lineage>
        <taxon>Eukaryota</taxon>
        <taxon>Viridiplantae</taxon>
        <taxon>Streptophyta</taxon>
        <taxon>Embryophyta</taxon>
        <taxon>Tracheophyta</taxon>
        <taxon>Spermatophyta</taxon>
        <taxon>Magnoliopsida</taxon>
        <taxon>eudicotyledons</taxon>
        <taxon>Gunneridae</taxon>
        <taxon>Pentapetalae</taxon>
        <taxon>asterids</taxon>
        <taxon>campanulids</taxon>
        <taxon>Asterales</taxon>
        <taxon>Asteraceae</taxon>
        <taxon>Asteroideae</taxon>
        <taxon>Anthemideae</taxon>
        <taxon>Anthemidinae</taxon>
        <taxon>Tanacetum</taxon>
    </lineage>
</organism>
<proteinExistence type="predicted"/>